<protein>
    <submittedName>
        <fullName evidence="2">Uncharacterized protein</fullName>
    </submittedName>
</protein>
<name>A0AAD5U4G1_9FUNG</name>
<dbReference type="Proteomes" id="UP001211065">
    <property type="component" value="Unassembled WGS sequence"/>
</dbReference>
<dbReference type="PANTHER" id="PTHR48174">
    <property type="entry name" value="DUF946 FAMILY PROTEIN"/>
    <property type="match status" value="1"/>
</dbReference>
<evidence type="ECO:0000313" key="2">
    <source>
        <dbReference type="EMBL" id="KAJ3224013.1"/>
    </source>
</evidence>
<sequence length="566" mass="62873">MIAAILIFTFASVAVAQNCRTIGVTDTAEIFCNGDEVLVNAGAKCHADWDQLMLESRPTSVRSWMAICVNHDNFGLWNPPAKLNAVCCPQSLFPNARYLQTGADAGPGQQISCNQNEIMINSGARCRYSWDQFLLSTTSNDPVVSKSFTCMNHDNSNLRNGPETMSAICFPRTNTGSSRVVGASDPSIFKCSSNEVLLNFGMACHADWDQMHLSTLSGLRGAVPVCMNHQNSNIQNNPAYANGNCYSVGSPVTNNPGWSIEDQVRRYAPIFALTADESYNPADPREYIKMSRVQKDNAYRDDINFNNIGTISSYNEKLQNILVPQVNGRSLYEFTSGNPSWSDCGTFPYLCGTRDTNNVPAYAIVADKPEINAVDVFYWVFFAYNQGKNVFGTSFGNHYGDWVHASIRFERSSGNPTQLHMDHHGHEDSYAWRPWSEAGKPVDSDRGFVVDGSGRPVVFLAKGSHEIYPSPGEWDLAKGQALVSIHDVTRDGWRWDLRNNLQLEFIEDDGQIRSNKGNNFLNFNGRYGIPQQGQCFFGGCQLEHGGASPSPSERWFMQGHFGDRIL</sequence>
<feature type="chain" id="PRO_5042165029" evidence="1">
    <location>
        <begin position="17"/>
        <end position="566"/>
    </location>
</feature>
<dbReference type="EMBL" id="JADGJW010000109">
    <property type="protein sequence ID" value="KAJ3224013.1"/>
    <property type="molecule type" value="Genomic_DNA"/>
</dbReference>
<keyword evidence="3" id="KW-1185">Reference proteome</keyword>
<comment type="caution">
    <text evidence="2">The sequence shown here is derived from an EMBL/GenBank/DDBJ whole genome shotgun (WGS) entry which is preliminary data.</text>
</comment>
<organism evidence="2 3">
    <name type="scientific">Clydaea vesicula</name>
    <dbReference type="NCBI Taxonomy" id="447962"/>
    <lineage>
        <taxon>Eukaryota</taxon>
        <taxon>Fungi</taxon>
        <taxon>Fungi incertae sedis</taxon>
        <taxon>Chytridiomycota</taxon>
        <taxon>Chytridiomycota incertae sedis</taxon>
        <taxon>Chytridiomycetes</taxon>
        <taxon>Lobulomycetales</taxon>
        <taxon>Lobulomycetaceae</taxon>
        <taxon>Clydaea</taxon>
    </lineage>
</organism>
<keyword evidence="1" id="KW-0732">Signal</keyword>
<reference evidence="2" key="1">
    <citation type="submission" date="2020-05" db="EMBL/GenBank/DDBJ databases">
        <title>Phylogenomic resolution of chytrid fungi.</title>
        <authorList>
            <person name="Stajich J.E."/>
            <person name="Amses K."/>
            <person name="Simmons R."/>
            <person name="Seto K."/>
            <person name="Myers J."/>
            <person name="Bonds A."/>
            <person name="Quandt C.A."/>
            <person name="Barry K."/>
            <person name="Liu P."/>
            <person name="Grigoriev I."/>
            <person name="Longcore J.E."/>
            <person name="James T.Y."/>
        </authorList>
    </citation>
    <scope>NUCLEOTIDE SEQUENCE</scope>
    <source>
        <strain evidence="2">JEL0476</strain>
    </source>
</reference>
<evidence type="ECO:0000313" key="3">
    <source>
        <dbReference type="Proteomes" id="UP001211065"/>
    </source>
</evidence>
<dbReference type="AlphaFoldDB" id="A0AAD5U4G1"/>
<dbReference type="PANTHER" id="PTHR48174:SF5">
    <property type="entry name" value="VACUOLAR PROTEIN SORTING-ASSOCIATED PROTEIN 62"/>
    <property type="match status" value="1"/>
</dbReference>
<gene>
    <name evidence="2" type="ORF">HK099_000390</name>
</gene>
<proteinExistence type="predicted"/>
<evidence type="ECO:0000256" key="1">
    <source>
        <dbReference type="SAM" id="SignalP"/>
    </source>
</evidence>
<feature type="signal peptide" evidence="1">
    <location>
        <begin position="1"/>
        <end position="16"/>
    </location>
</feature>
<accession>A0AAD5U4G1</accession>